<organism evidence="2">
    <name type="scientific">marine sediment metagenome</name>
    <dbReference type="NCBI Taxonomy" id="412755"/>
    <lineage>
        <taxon>unclassified sequences</taxon>
        <taxon>metagenomes</taxon>
        <taxon>ecological metagenomes</taxon>
    </lineage>
</organism>
<dbReference type="AlphaFoldDB" id="X0YPT6"/>
<dbReference type="InterPro" id="IPR000740">
    <property type="entry name" value="GrpE"/>
</dbReference>
<dbReference type="GO" id="GO:0006457">
    <property type="term" value="P:protein folding"/>
    <property type="evidence" value="ECO:0007669"/>
    <property type="project" value="InterPro"/>
</dbReference>
<comment type="caution">
    <text evidence="2">The sequence shown here is derived from an EMBL/GenBank/DDBJ whole genome shotgun (WGS) entry which is preliminary data.</text>
</comment>
<keyword evidence="1" id="KW-0143">Chaperone</keyword>
<name>X0YPT6_9ZZZZ</name>
<evidence type="ECO:0008006" key="3">
    <source>
        <dbReference type="Google" id="ProtNLM"/>
    </source>
</evidence>
<dbReference type="GO" id="GO:0000774">
    <property type="term" value="F:adenyl-nucleotide exchange factor activity"/>
    <property type="evidence" value="ECO:0007669"/>
    <property type="project" value="InterPro"/>
</dbReference>
<dbReference type="EMBL" id="BARS01043350">
    <property type="protein sequence ID" value="GAG38731.1"/>
    <property type="molecule type" value="Genomic_DNA"/>
</dbReference>
<feature type="non-terminal residue" evidence="2">
    <location>
        <position position="1"/>
    </location>
</feature>
<dbReference type="InterPro" id="IPR009012">
    <property type="entry name" value="GrpE_head"/>
</dbReference>
<gene>
    <name evidence="2" type="ORF">S01H1_65646</name>
</gene>
<dbReference type="Pfam" id="PF01025">
    <property type="entry name" value="GrpE"/>
    <property type="match status" value="1"/>
</dbReference>
<dbReference type="GO" id="GO:0042803">
    <property type="term" value="F:protein homodimerization activity"/>
    <property type="evidence" value="ECO:0007669"/>
    <property type="project" value="InterPro"/>
</dbReference>
<reference evidence="2" key="1">
    <citation type="journal article" date="2014" name="Front. Microbiol.">
        <title>High frequency of phylogenetically diverse reductive dehalogenase-homologous genes in deep subseafloor sedimentary metagenomes.</title>
        <authorList>
            <person name="Kawai M."/>
            <person name="Futagami T."/>
            <person name="Toyoda A."/>
            <person name="Takaki Y."/>
            <person name="Nishi S."/>
            <person name="Hori S."/>
            <person name="Arai W."/>
            <person name="Tsubouchi T."/>
            <person name="Morono Y."/>
            <person name="Uchiyama I."/>
            <person name="Ito T."/>
            <person name="Fujiyama A."/>
            <person name="Inagaki F."/>
            <person name="Takami H."/>
        </authorList>
    </citation>
    <scope>NUCLEOTIDE SEQUENCE</scope>
    <source>
        <strain evidence="2">Expedition CK06-06</strain>
    </source>
</reference>
<evidence type="ECO:0000256" key="1">
    <source>
        <dbReference type="ARBA" id="ARBA00023186"/>
    </source>
</evidence>
<proteinExistence type="predicted"/>
<dbReference type="Gene3D" id="2.30.22.10">
    <property type="entry name" value="Head domain of nucleotide exchange factor GrpE"/>
    <property type="match status" value="1"/>
</dbReference>
<accession>X0YPT6</accession>
<evidence type="ECO:0000313" key="2">
    <source>
        <dbReference type="EMBL" id="GAG38731.1"/>
    </source>
</evidence>
<protein>
    <recommendedName>
        <fullName evidence="3">Nucleotide exchange factor GrpE</fullName>
    </recommendedName>
</protein>
<dbReference type="GO" id="GO:0051087">
    <property type="term" value="F:protein-folding chaperone binding"/>
    <property type="evidence" value="ECO:0007669"/>
    <property type="project" value="InterPro"/>
</dbReference>
<sequence>YTACQQERVEKLQDGYDWNIVRTFCLRIIRCIDNLENRISQLSSKGTKTEHLEDIRDELVFALDSSGIEQFEPKVNSDYRGQEKYAEAVKDKERCSHSKQKGKIAKVIRPGYQYFINEENIKVVRTAQVKLFG</sequence>